<comment type="caution">
    <text evidence="9">The sequence shown here is derived from an EMBL/GenBank/DDBJ whole genome shotgun (WGS) entry which is preliminary data.</text>
</comment>
<dbReference type="PANTHER" id="PTHR23513">
    <property type="entry name" value="INTEGRAL MEMBRANE EFFLUX PROTEIN-RELATED"/>
    <property type="match status" value="1"/>
</dbReference>
<gene>
    <name evidence="9" type="ORF">PHY01_13220</name>
</gene>
<keyword evidence="10" id="KW-1185">Reference proteome</keyword>
<evidence type="ECO:0000259" key="8">
    <source>
        <dbReference type="PROSITE" id="PS50850"/>
    </source>
</evidence>
<feature type="transmembrane region" description="Helical" evidence="7">
    <location>
        <begin position="143"/>
        <end position="166"/>
    </location>
</feature>
<keyword evidence="4 7" id="KW-0812">Transmembrane</keyword>
<dbReference type="InterPro" id="IPR010290">
    <property type="entry name" value="TM_effector"/>
</dbReference>
<feature type="transmembrane region" description="Helical" evidence="7">
    <location>
        <begin position="172"/>
        <end position="195"/>
    </location>
</feature>
<dbReference type="InterPro" id="IPR036259">
    <property type="entry name" value="MFS_trans_sf"/>
</dbReference>
<evidence type="ECO:0000313" key="9">
    <source>
        <dbReference type="EMBL" id="GEC19039.1"/>
    </source>
</evidence>
<feature type="transmembrane region" description="Helical" evidence="7">
    <location>
        <begin position="49"/>
        <end position="72"/>
    </location>
</feature>
<keyword evidence="5 7" id="KW-1133">Transmembrane helix</keyword>
<proteinExistence type="predicted"/>
<dbReference type="Gene3D" id="1.20.1250.20">
    <property type="entry name" value="MFS general substrate transporter like domains"/>
    <property type="match status" value="1"/>
</dbReference>
<evidence type="ECO:0000256" key="2">
    <source>
        <dbReference type="ARBA" id="ARBA00022448"/>
    </source>
</evidence>
<dbReference type="Proteomes" id="UP000320338">
    <property type="component" value="Unassembled WGS sequence"/>
</dbReference>
<dbReference type="RefSeq" id="WP_218030036.1">
    <property type="nucleotide sequence ID" value="NZ_BAAARZ010000001.1"/>
</dbReference>
<accession>A0A4Y3WMF4</accession>
<evidence type="ECO:0000256" key="1">
    <source>
        <dbReference type="ARBA" id="ARBA00004651"/>
    </source>
</evidence>
<name>A0A4Y3WMF4_9PSEU</name>
<dbReference type="SUPFAM" id="SSF103473">
    <property type="entry name" value="MFS general substrate transporter"/>
    <property type="match status" value="1"/>
</dbReference>
<evidence type="ECO:0000256" key="4">
    <source>
        <dbReference type="ARBA" id="ARBA00022692"/>
    </source>
</evidence>
<feature type="domain" description="Major facilitator superfamily (MFS) profile" evidence="8">
    <location>
        <begin position="1"/>
        <end position="245"/>
    </location>
</feature>
<dbReference type="PROSITE" id="PS50850">
    <property type="entry name" value="MFS"/>
    <property type="match status" value="1"/>
</dbReference>
<evidence type="ECO:0000313" key="10">
    <source>
        <dbReference type="Proteomes" id="UP000320338"/>
    </source>
</evidence>
<keyword evidence="3" id="KW-1003">Cell membrane</keyword>
<evidence type="ECO:0000256" key="6">
    <source>
        <dbReference type="ARBA" id="ARBA00023136"/>
    </source>
</evidence>
<evidence type="ECO:0000256" key="3">
    <source>
        <dbReference type="ARBA" id="ARBA00022475"/>
    </source>
</evidence>
<dbReference type="GO" id="GO:0005886">
    <property type="term" value="C:plasma membrane"/>
    <property type="evidence" value="ECO:0007669"/>
    <property type="project" value="UniProtKB-SubCell"/>
</dbReference>
<organism evidence="9 10">
    <name type="scientific">Pseudonocardia hydrocarbonoxydans</name>
    <dbReference type="NCBI Taxonomy" id="76726"/>
    <lineage>
        <taxon>Bacteria</taxon>
        <taxon>Bacillati</taxon>
        <taxon>Actinomycetota</taxon>
        <taxon>Actinomycetes</taxon>
        <taxon>Pseudonocardiales</taxon>
        <taxon>Pseudonocardiaceae</taxon>
        <taxon>Pseudonocardia</taxon>
    </lineage>
</organism>
<keyword evidence="2" id="KW-0813">Transport</keyword>
<dbReference type="GO" id="GO:0022857">
    <property type="term" value="F:transmembrane transporter activity"/>
    <property type="evidence" value="ECO:0007669"/>
    <property type="project" value="InterPro"/>
</dbReference>
<dbReference type="PANTHER" id="PTHR23513:SF11">
    <property type="entry name" value="STAPHYLOFERRIN A TRANSPORTER"/>
    <property type="match status" value="1"/>
</dbReference>
<evidence type="ECO:0000256" key="7">
    <source>
        <dbReference type="SAM" id="Phobius"/>
    </source>
</evidence>
<evidence type="ECO:0000256" key="5">
    <source>
        <dbReference type="ARBA" id="ARBA00022989"/>
    </source>
</evidence>
<dbReference type="Pfam" id="PF05977">
    <property type="entry name" value="MFS_3"/>
    <property type="match status" value="1"/>
</dbReference>
<comment type="subcellular location">
    <subcellularLocation>
        <location evidence="1">Cell membrane</location>
        <topology evidence="1">Multi-pass membrane protein</topology>
    </subcellularLocation>
</comment>
<dbReference type="EMBL" id="BJNG01000012">
    <property type="protein sequence ID" value="GEC19039.1"/>
    <property type="molecule type" value="Genomic_DNA"/>
</dbReference>
<reference evidence="9 10" key="1">
    <citation type="submission" date="2019-06" db="EMBL/GenBank/DDBJ databases">
        <title>Whole genome shotgun sequence of Pseudonocardia hydrocarbonoxydans NBRC 14498.</title>
        <authorList>
            <person name="Hosoyama A."/>
            <person name="Uohara A."/>
            <person name="Ohji S."/>
            <person name="Ichikawa N."/>
        </authorList>
    </citation>
    <scope>NUCLEOTIDE SEQUENCE [LARGE SCALE GENOMIC DNA]</scope>
    <source>
        <strain evidence="9 10">NBRC 14498</strain>
    </source>
</reference>
<dbReference type="AlphaFoldDB" id="A0A4Y3WMF4"/>
<dbReference type="InterPro" id="IPR020846">
    <property type="entry name" value="MFS_dom"/>
</dbReference>
<sequence length="245" mass="24802">MATAVDTALAPLRSRAFRRYAAGQLPSVTCSWAQVVALSAVVVALDPGALGWVVALQFLPTLVLGAWCGALADRFDRRTVLMAAEAGLALVAAAFAVAAACGLLTLPVIGVLAAAWGIVNAVDTPARRALVPQLVPPADAPAAAALSGTLLLVGMTLGAGLGGLLVPAFGAAVTFGINALSFLVDVAVLATLPIGPSPRTPRAPRQVRDGLAHVWGVPALRRPVVVLAVVATTTFSYQVSVPILV</sequence>
<feature type="transmembrane region" description="Helical" evidence="7">
    <location>
        <begin position="21"/>
        <end position="43"/>
    </location>
</feature>
<protein>
    <recommendedName>
        <fullName evidence="8">Major facilitator superfamily (MFS) profile domain-containing protein</fullName>
    </recommendedName>
</protein>
<keyword evidence="6 7" id="KW-0472">Membrane</keyword>